<accession>A0ABX1F7R7</accession>
<dbReference type="Proteomes" id="UP000765160">
    <property type="component" value="Unassembled WGS sequence"/>
</dbReference>
<keyword evidence="1" id="KW-1133">Transmembrane helix</keyword>
<dbReference type="EMBL" id="JAAVTX010000008">
    <property type="protein sequence ID" value="NKE48269.1"/>
    <property type="molecule type" value="Genomic_DNA"/>
</dbReference>
<dbReference type="RefSeq" id="WP_168054462.1">
    <property type="nucleotide sequence ID" value="NZ_JAATJR010000008.1"/>
</dbReference>
<reference evidence="2 3" key="1">
    <citation type="submission" date="2020-03" db="EMBL/GenBank/DDBJ databases">
        <title>Roseomonas selenitidurans sp. nov. isolated from soil.</title>
        <authorList>
            <person name="Liu H."/>
        </authorList>
    </citation>
    <scope>NUCLEOTIDE SEQUENCE [LARGE SCALE GENOMIC DNA]</scope>
    <source>
        <strain evidence="2 3">JCM 15073</strain>
    </source>
</reference>
<keyword evidence="1" id="KW-0472">Membrane</keyword>
<comment type="caution">
    <text evidence="2">The sequence shown here is derived from an EMBL/GenBank/DDBJ whole genome shotgun (WGS) entry which is preliminary data.</text>
</comment>
<protein>
    <recommendedName>
        <fullName evidence="4">PH domain-containing protein</fullName>
    </recommendedName>
</protein>
<feature type="transmembrane region" description="Helical" evidence="1">
    <location>
        <begin position="38"/>
        <end position="63"/>
    </location>
</feature>
<evidence type="ECO:0000313" key="2">
    <source>
        <dbReference type="EMBL" id="NKE48269.1"/>
    </source>
</evidence>
<gene>
    <name evidence="2" type="ORF">HB662_26065</name>
</gene>
<feature type="transmembrane region" description="Helical" evidence="1">
    <location>
        <begin position="7"/>
        <end position="26"/>
    </location>
</feature>
<keyword evidence="1" id="KW-0812">Transmembrane</keyword>
<organism evidence="2 3">
    <name type="scientific">Falsiroseomonas frigidaquae</name>
    <dbReference type="NCBI Taxonomy" id="487318"/>
    <lineage>
        <taxon>Bacteria</taxon>
        <taxon>Pseudomonadati</taxon>
        <taxon>Pseudomonadota</taxon>
        <taxon>Alphaproteobacteria</taxon>
        <taxon>Acetobacterales</taxon>
        <taxon>Roseomonadaceae</taxon>
        <taxon>Falsiroseomonas</taxon>
    </lineage>
</organism>
<evidence type="ECO:0000256" key="1">
    <source>
        <dbReference type="SAM" id="Phobius"/>
    </source>
</evidence>
<name>A0ABX1F7R7_9PROT</name>
<sequence length="154" mass="16960">MTLEDRPVFLGVFMAVFILGFAWRGISDALAGDLETAIGTLALAIGMTALTFGVLIEVVQLRFDRVEGLIRLRRIKASGTREESFPLAELHGAEIESRRAAGSGKRRQSATHRTVLVLGADQRRVPLSRTFAQGRQAEITAEAINRWWRPVSDG</sequence>
<evidence type="ECO:0008006" key="4">
    <source>
        <dbReference type="Google" id="ProtNLM"/>
    </source>
</evidence>
<evidence type="ECO:0000313" key="3">
    <source>
        <dbReference type="Proteomes" id="UP000765160"/>
    </source>
</evidence>
<proteinExistence type="predicted"/>
<keyword evidence="3" id="KW-1185">Reference proteome</keyword>